<evidence type="ECO:0000313" key="2">
    <source>
        <dbReference type="EMBL" id="QIG43002.1"/>
    </source>
</evidence>
<dbReference type="SUPFAM" id="SSF53474">
    <property type="entry name" value="alpha/beta-Hydrolases"/>
    <property type="match status" value="1"/>
</dbReference>
<proteinExistence type="predicted"/>
<dbReference type="GO" id="GO:0016787">
    <property type="term" value="F:hydrolase activity"/>
    <property type="evidence" value="ECO:0007669"/>
    <property type="project" value="UniProtKB-KW"/>
</dbReference>
<evidence type="ECO:0000313" key="3">
    <source>
        <dbReference type="Proteomes" id="UP000502996"/>
    </source>
</evidence>
<dbReference type="Proteomes" id="UP000502996">
    <property type="component" value="Chromosome"/>
</dbReference>
<gene>
    <name evidence="2" type="ORF">G5V58_09720</name>
</gene>
<protein>
    <submittedName>
        <fullName evidence="2">Alpha/beta hydrolase</fullName>
    </submittedName>
</protein>
<dbReference type="InterPro" id="IPR029058">
    <property type="entry name" value="AB_hydrolase_fold"/>
</dbReference>
<dbReference type="EMBL" id="CP049257">
    <property type="protein sequence ID" value="QIG43002.1"/>
    <property type="molecule type" value="Genomic_DNA"/>
</dbReference>
<dbReference type="InterPro" id="IPR000073">
    <property type="entry name" value="AB_hydrolase_1"/>
</dbReference>
<keyword evidence="2" id="KW-0378">Hydrolase</keyword>
<dbReference type="PANTHER" id="PTHR43798">
    <property type="entry name" value="MONOACYLGLYCEROL LIPASE"/>
    <property type="match status" value="1"/>
</dbReference>
<name>A0A6G6WCN2_9ACTN</name>
<organism evidence="2 3">
    <name type="scientific">Nocardioides anomalus</name>
    <dbReference type="NCBI Taxonomy" id="2712223"/>
    <lineage>
        <taxon>Bacteria</taxon>
        <taxon>Bacillati</taxon>
        <taxon>Actinomycetota</taxon>
        <taxon>Actinomycetes</taxon>
        <taxon>Propionibacteriales</taxon>
        <taxon>Nocardioidaceae</taxon>
        <taxon>Nocardioides</taxon>
    </lineage>
</organism>
<sequence length="279" mass="29670">MTTHAVADDGTRLAFHLLDGPGEPLLCLPGGPMLDAAYFRDLGGLASHRALALLDPRGTGGSDRADPATYRCDRQVPDVEAVRRHLGLDRLALLGHSAGANLAYRYAERHPDRVERLLLVAPSPRGLGVAVPDDARSAVAASRSAEPWYADAAAALARVQAGSEDPADERAVAPFTHGRWDDETRAYDRWMDGRRIAEAWDFVAEGALDPDATRAALRALDADVLVLAGSVDVGNPVVAMAEVAAAFPRGRLVVQEGAGHFSWVDDPEAFVALVAPFVS</sequence>
<dbReference type="AlphaFoldDB" id="A0A6G6WCN2"/>
<dbReference type="Gene3D" id="3.40.50.1820">
    <property type="entry name" value="alpha/beta hydrolase"/>
    <property type="match status" value="1"/>
</dbReference>
<dbReference type="RefSeq" id="WP_165231656.1">
    <property type="nucleotide sequence ID" value="NZ_CP049257.1"/>
</dbReference>
<dbReference type="Pfam" id="PF00561">
    <property type="entry name" value="Abhydrolase_1"/>
    <property type="match status" value="1"/>
</dbReference>
<dbReference type="GO" id="GO:0016020">
    <property type="term" value="C:membrane"/>
    <property type="evidence" value="ECO:0007669"/>
    <property type="project" value="TreeGrafter"/>
</dbReference>
<reference evidence="2 3" key="1">
    <citation type="submission" date="2020-02" db="EMBL/GenBank/DDBJ databases">
        <title>Full genome sequence of Nocardioides sp. R-3366.</title>
        <authorList>
            <person name="Im W.-T."/>
        </authorList>
    </citation>
    <scope>NUCLEOTIDE SEQUENCE [LARGE SCALE GENOMIC DNA]</scope>
    <source>
        <strain evidence="2 3">R-3366</strain>
    </source>
</reference>
<accession>A0A6G6WCN2</accession>
<feature type="domain" description="AB hydrolase-1" evidence="1">
    <location>
        <begin position="24"/>
        <end position="266"/>
    </location>
</feature>
<keyword evidence="3" id="KW-1185">Reference proteome</keyword>
<dbReference type="PRINTS" id="PR00111">
    <property type="entry name" value="ABHYDROLASE"/>
</dbReference>
<dbReference type="KEGG" id="nano:G5V58_09720"/>
<dbReference type="InterPro" id="IPR050266">
    <property type="entry name" value="AB_hydrolase_sf"/>
</dbReference>
<dbReference type="PANTHER" id="PTHR43798:SF33">
    <property type="entry name" value="HYDROLASE, PUTATIVE (AFU_ORTHOLOGUE AFUA_2G14860)-RELATED"/>
    <property type="match status" value="1"/>
</dbReference>
<evidence type="ECO:0000259" key="1">
    <source>
        <dbReference type="Pfam" id="PF00561"/>
    </source>
</evidence>